<dbReference type="EMBL" id="RDQH01000337">
    <property type="protein sequence ID" value="RXH82733.1"/>
    <property type="molecule type" value="Genomic_DNA"/>
</dbReference>
<comment type="caution">
    <text evidence="1">The sequence shown here is derived from an EMBL/GenBank/DDBJ whole genome shotgun (WGS) entry which is preliminary data.</text>
</comment>
<name>A0A498INC4_MALDO</name>
<protein>
    <submittedName>
        <fullName evidence="1">Uncharacterized protein</fullName>
    </submittedName>
</protein>
<accession>A0A498INC4</accession>
<reference evidence="1 2" key="1">
    <citation type="submission" date="2018-10" db="EMBL/GenBank/DDBJ databases">
        <title>A high-quality apple genome assembly.</title>
        <authorList>
            <person name="Hu J."/>
        </authorList>
    </citation>
    <scope>NUCLEOTIDE SEQUENCE [LARGE SCALE GENOMIC DNA]</scope>
    <source>
        <strain evidence="2">cv. HFTH1</strain>
        <tissue evidence="1">Young leaf</tissue>
    </source>
</reference>
<organism evidence="1 2">
    <name type="scientific">Malus domestica</name>
    <name type="common">Apple</name>
    <name type="synonym">Pyrus malus</name>
    <dbReference type="NCBI Taxonomy" id="3750"/>
    <lineage>
        <taxon>Eukaryota</taxon>
        <taxon>Viridiplantae</taxon>
        <taxon>Streptophyta</taxon>
        <taxon>Embryophyta</taxon>
        <taxon>Tracheophyta</taxon>
        <taxon>Spermatophyta</taxon>
        <taxon>Magnoliopsida</taxon>
        <taxon>eudicotyledons</taxon>
        <taxon>Gunneridae</taxon>
        <taxon>Pentapetalae</taxon>
        <taxon>rosids</taxon>
        <taxon>fabids</taxon>
        <taxon>Rosales</taxon>
        <taxon>Rosaceae</taxon>
        <taxon>Amygdaloideae</taxon>
        <taxon>Maleae</taxon>
        <taxon>Malus</taxon>
    </lineage>
</organism>
<proteinExistence type="predicted"/>
<evidence type="ECO:0000313" key="2">
    <source>
        <dbReference type="Proteomes" id="UP000290289"/>
    </source>
</evidence>
<dbReference type="Proteomes" id="UP000290289">
    <property type="component" value="Chromosome 11"/>
</dbReference>
<gene>
    <name evidence="1" type="ORF">DVH24_003231</name>
</gene>
<evidence type="ECO:0000313" key="1">
    <source>
        <dbReference type="EMBL" id="RXH82733.1"/>
    </source>
</evidence>
<keyword evidence="2" id="KW-1185">Reference proteome</keyword>
<sequence length="67" mass="7794">MFTTPPLSLWLLALSVTLLGYCDGLLPLCDWFFPLWLRLKSYLQLVDAIGEAFVDWRRESLQIVLVH</sequence>
<dbReference type="AlphaFoldDB" id="A0A498INC4"/>